<evidence type="ECO:0000313" key="1">
    <source>
        <dbReference type="EMBL" id="TDQ10238.1"/>
    </source>
</evidence>
<keyword evidence="2" id="KW-1185">Reference proteome</keyword>
<accession>A0A4R6SWB7</accession>
<protein>
    <submittedName>
        <fullName evidence="1">Uncharacterized protein</fullName>
    </submittedName>
</protein>
<dbReference type="EMBL" id="SNYC01000004">
    <property type="protein sequence ID" value="TDQ10238.1"/>
    <property type="molecule type" value="Genomic_DNA"/>
</dbReference>
<evidence type="ECO:0000313" key="2">
    <source>
        <dbReference type="Proteomes" id="UP000295620"/>
    </source>
</evidence>
<dbReference type="Proteomes" id="UP000295620">
    <property type="component" value="Unassembled WGS sequence"/>
</dbReference>
<organism evidence="1 2">
    <name type="scientific">Pedobacter metabolipauper</name>
    <dbReference type="NCBI Taxonomy" id="425513"/>
    <lineage>
        <taxon>Bacteria</taxon>
        <taxon>Pseudomonadati</taxon>
        <taxon>Bacteroidota</taxon>
        <taxon>Sphingobacteriia</taxon>
        <taxon>Sphingobacteriales</taxon>
        <taxon>Sphingobacteriaceae</taxon>
        <taxon>Pedobacter</taxon>
    </lineage>
</organism>
<sequence>MNFTLWNTKIYDFISNYVYIKQYLHKQNKKWWTKPHFAELKYKHKVIQL</sequence>
<dbReference type="AlphaFoldDB" id="A0A4R6SWB7"/>
<name>A0A4R6SWB7_9SPHI</name>
<proteinExistence type="predicted"/>
<gene>
    <name evidence="1" type="ORF">ATK78_2403</name>
</gene>
<reference evidence="1 2" key="1">
    <citation type="submission" date="2019-03" db="EMBL/GenBank/DDBJ databases">
        <title>Genomic Encyclopedia of Archaeal and Bacterial Type Strains, Phase II (KMG-II): from individual species to whole genera.</title>
        <authorList>
            <person name="Goeker M."/>
        </authorList>
    </citation>
    <scope>NUCLEOTIDE SEQUENCE [LARGE SCALE GENOMIC DNA]</scope>
    <source>
        <strain evidence="1 2">DSM 19035</strain>
    </source>
</reference>
<comment type="caution">
    <text evidence="1">The sequence shown here is derived from an EMBL/GenBank/DDBJ whole genome shotgun (WGS) entry which is preliminary data.</text>
</comment>